<protein>
    <recommendedName>
        <fullName evidence="3">Sulfotransferase family protein</fullName>
    </recommendedName>
</protein>
<name>A0ABW5N9D2_9FLAO</name>
<dbReference type="EMBL" id="JBHULX010000030">
    <property type="protein sequence ID" value="MFD2592235.1"/>
    <property type="molecule type" value="Genomic_DNA"/>
</dbReference>
<dbReference type="Proteomes" id="UP001597459">
    <property type="component" value="Unassembled WGS sequence"/>
</dbReference>
<keyword evidence="2" id="KW-1185">Reference proteome</keyword>
<gene>
    <name evidence="1" type="ORF">ACFSTE_15465</name>
</gene>
<organism evidence="1 2">
    <name type="scientific">Aquimarina hainanensis</name>
    <dbReference type="NCBI Taxonomy" id="1578017"/>
    <lineage>
        <taxon>Bacteria</taxon>
        <taxon>Pseudomonadati</taxon>
        <taxon>Bacteroidota</taxon>
        <taxon>Flavobacteriia</taxon>
        <taxon>Flavobacteriales</taxon>
        <taxon>Flavobacteriaceae</taxon>
        <taxon>Aquimarina</taxon>
    </lineage>
</organism>
<evidence type="ECO:0008006" key="3">
    <source>
        <dbReference type="Google" id="ProtNLM"/>
    </source>
</evidence>
<reference evidence="2" key="1">
    <citation type="journal article" date="2019" name="Int. J. Syst. Evol. Microbiol.">
        <title>The Global Catalogue of Microorganisms (GCM) 10K type strain sequencing project: providing services to taxonomists for standard genome sequencing and annotation.</title>
        <authorList>
            <consortium name="The Broad Institute Genomics Platform"/>
            <consortium name="The Broad Institute Genome Sequencing Center for Infectious Disease"/>
            <person name="Wu L."/>
            <person name="Ma J."/>
        </authorList>
    </citation>
    <scope>NUCLEOTIDE SEQUENCE [LARGE SCALE GENOMIC DNA]</scope>
    <source>
        <strain evidence="2">KCTC 42423</strain>
    </source>
</reference>
<dbReference type="RefSeq" id="WP_176026948.1">
    <property type="nucleotide sequence ID" value="NZ_JBHSJV010000001.1"/>
</dbReference>
<proteinExistence type="predicted"/>
<sequence length="260" mass="31124">MNSNPKKNTTKTLAFVSGYVGKKKHARIPKKPPRHDSYFITDNKWVYYRLKFTRWKPVFIKDTAALIAQFSPESPVNNFSEEAITTDKVTAQRYYTTACKPLKVYPQHFLKKKYDYLVWSDNKFDINYKDTIKVVNNWNPDIAMMLHRHPVLKNIDGEFEESMLQERYVIEKEQYTRYIKDRVNEGLSSQSDDHYQCGYLLYNMKASETENIQKAWHQNINQCGINDQISFNFVAQKFRHLIDEYKYDIDRKPLRKRIFK</sequence>
<comment type="caution">
    <text evidence="1">The sequence shown here is derived from an EMBL/GenBank/DDBJ whole genome shotgun (WGS) entry which is preliminary data.</text>
</comment>
<accession>A0ABW5N9D2</accession>
<evidence type="ECO:0000313" key="2">
    <source>
        <dbReference type="Proteomes" id="UP001597459"/>
    </source>
</evidence>
<evidence type="ECO:0000313" key="1">
    <source>
        <dbReference type="EMBL" id="MFD2592235.1"/>
    </source>
</evidence>